<name>B9XQE1_PEDPL</name>
<feature type="transmembrane region" description="Helical" evidence="1">
    <location>
        <begin position="33"/>
        <end position="52"/>
    </location>
</feature>
<keyword evidence="3" id="KW-1185">Reference proteome</keyword>
<dbReference type="Proteomes" id="UP000003688">
    <property type="component" value="Unassembled WGS sequence"/>
</dbReference>
<sequence>MKALNTLATVIDRCIWTVGVFAILIYAEEHWPLPYRVFTFCFLLGFGVWYLWKFFIQPFRAGLRGANDDGKHGV</sequence>
<dbReference type="STRING" id="320771.Cflav_PD1140"/>
<proteinExistence type="predicted"/>
<reference evidence="2 3" key="1">
    <citation type="journal article" date="2011" name="J. Bacteriol.">
        <title>Genome sequence of 'Pedosphaera parvula' Ellin514, an aerobic Verrucomicrobial isolate from pasture soil.</title>
        <authorList>
            <person name="Kant R."/>
            <person name="van Passel M.W."/>
            <person name="Sangwan P."/>
            <person name="Palva A."/>
            <person name="Lucas S."/>
            <person name="Copeland A."/>
            <person name="Lapidus A."/>
            <person name="Glavina Del Rio T."/>
            <person name="Dalin E."/>
            <person name="Tice H."/>
            <person name="Bruce D."/>
            <person name="Goodwin L."/>
            <person name="Pitluck S."/>
            <person name="Chertkov O."/>
            <person name="Larimer F.W."/>
            <person name="Land M.L."/>
            <person name="Hauser L."/>
            <person name="Brettin T.S."/>
            <person name="Detter J.C."/>
            <person name="Han S."/>
            <person name="de Vos W.M."/>
            <person name="Janssen P.H."/>
            <person name="Smidt H."/>
        </authorList>
    </citation>
    <scope>NUCLEOTIDE SEQUENCE [LARGE SCALE GENOMIC DNA]</scope>
    <source>
        <strain evidence="2 3">Ellin514</strain>
    </source>
</reference>
<evidence type="ECO:0000256" key="1">
    <source>
        <dbReference type="SAM" id="Phobius"/>
    </source>
</evidence>
<protein>
    <submittedName>
        <fullName evidence="2">Uncharacterized protein</fullName>
    </submittedName>
</protein>
<keyword evidence="1" id="KW-1133">Transmembrane helix</keyword>
<evidence type="ECO:0000313" key="2">
    <source>
        <dbReference type="EMBL" id="EEF57965.1"/>
    </source>
</evidence>
<dbReference type="AlphaFoldDB" id="B9XQE1"/>
<gene>
    <name evidence="2" type="ORF">Cflav_PD1140</name>
</gene>
<dbReference type="EMBL" id="ABOX02000053">
    <property type="protein sequence ID" value="EEF57965.1"/>
    <property type="molecule type" value="Genomic_DNA"/>
</dbReference>
<evidence type="ECO:0000313" key="3">
    <source>
        <dbReference type="Proteomes" id="UP000003688"/>
    </source>
</evidence>
<keyword evidence="1" id="KW-0472">Membrane</keyword>
<keyword evidence="1" id="KW-0812">Transmembrane</keyword>
<comment type="caution">
    <text evidence="2">The sequence shown here is derived from an EMBL/GenBank/DDBJ whole genome shotgun (WGS) entry which is preliminary data.</text>
</comment>
<accession>B9XQE1</accession>
<feature type="transmembrane region" description="Helical" evidence="1">
    <location>
        <begin position="7"/>
        <end position="27"/>
    </location>
</feature>
<organism evidence="2 3">
    <name type="scientific">Pedosphaera parvula (strain Ellin514)</name>
    <dbReference type="NCBI Taxonomy" id="320771"/>
    <lineage>
        <taxon>Bacteria</taxon>
        <taxon>Pseudomonadati</taxon>
        <taxon>Verrucomicrobiota</taxon>
        <taxon>Pedosphaerae</taxon>
        <taxon>Pedosphaerales</taxon>
        <taxon>Pedosphaeraceae</taxon>
        <taxon>Pedosphaera</taxon>
    </lineage>
</organism>